<dbReference type="InterPro" id="IPR004841">
    <property type="entry name" value="AA-permease/SLC12A_dom"/>
</dbReference>
<evidence type="ECO:0008006" key="11">
    <source>
        <dbReference type="Google" id="ProtNLM"/>
    </source>
</evidence>
<dbReference type="GO" id="GO:0016020">
    <property type="term" value="C:membrane"/>
    <property type="evidence" value="ECO:0007669"/>
    <property type="project" value="UniProtKB-SubCell"/>
</dbReference>
<evidence type="ECO:0000259" key="7">
    <source>
        <dbReference type="Pfam" id="PF00324"/>
    </source>
</evidence>
<dbReference type="NCBIfam" id="TIGR00930">
    <property type="entry name" value="2a30"/>
    <property type="match status" value="1"/>
</dbReference>
<feature type="domain" description="Amino acid permease/ SLC12A" evidence="7">
    <location>
        <begin position="126"/>
        <end position="659"/>
    </location>
</feature>
<feature type="transmembrane region" description="Helical" evidence="6">
    <location>
        <begin position="522"/>
        <end position="539"/>
    </location>
</feature>
<dbReference type="EMBL" id="VCGU01000011">
    <property type="protein sequence ID" value="TRY67544.1"/>
    <property type="molecule type" value="Genomic_DNA"/>
</dbReference>
<dbReference type="GO" id="GO:0055078">
    <property type="term" value="P:sodium ion homeostasis"/>
    <property type="evidence" value="ECO:0007669"/>
    <property type="project" value="TreeGrafter"/>
</dbReference>
<feature type="compositionally biased region" description="Basic and acidic residues" evidence="5">
    <location>
        <begin position="11"/>
        <end position="22"/>
    </location>
</feature>
<evidence type="ECO:0000256" key="1">
    <source>
        <dbReference type="ARBA" id="ARBA00004141"/>
    </source>
</evidence>
<evidence type="ECO:0000313" key="9">
    <source>
        <dbReference type="EMBL" id="TRY67544.1"/>
    </source>
</evidence>
<feature type="transmembrane region" description="Helical" evidence="6">
    <location>
        <begin position="254"/>
        <end position="274"/>
    </location>
</feature>
<proteinExistence type="predicted"/>
<reference evidence="9 10" key="1">
    <citation type="journal article" date="2018" name="Nat. Ecol. Evol.">
        <title>Genomic signatures of mitonuclear coevolution across populations of Tigriopus californicus.</title>
        <authorList>
            <person name="Barreto F.S."/>
            <person name="Watson E.T."/>
            <person name="Lima T.G."/>
            <person name="Willett C.S."/>
            <person name="Edmands S."/>
            <person name="Li W."/>
            <person name="Burton R.S."/>
        </authorList>
    </citation>
    <scope>NUCLEOTIDE SEQUENCE [LARGE SCALE GENOMIC DNA]</scope>
    <source>
        <strain evidence="9 10">San Diego</strain>
    </source>
</reference>
<dbReference type="PANTHER" id="PTHR11827:SF103">
    <property type="entry name" value="SODIUM CHLORIDE COTRANSPORTER 69, ISOFORM E"/>
    <property type="match status" value="1"/>
</dbReference>
<dbReference type="AlphaFoldDB" id="A0A553NQ56"/>
<feature type="transmembrane region" description="Helical" evidence="6">
    <location>
        <begin position="578"/>
        <end position="597"/>
    </location>
</feature>
<dbReference type="InterPro" id="IPR018491">
    <property type="entry name" value="SLC12_C"/>
</dbReference>
<evidence type="ECO:0000256" key="2">
    <source>
        <dbReference type="ARBA" id="ARBA00022692"/>
    </source>
</evidence>
<feature type="domain" description="SLC12A transporter C-terminal" evidence="8">
    <location>
        <begin position="669"/>
        <end position="1055"/>
    </location>
</feature>
<dbReference type="GO" id="GO:0008511">
    <property type="term" value="F:sodium:potassium:chloride symporter activity"/>
    <property type="evidence" value="ECO:0007669"/>
    <property type="project" value="TreeGrafter"/>
</dbReference>
<dbReference type="Pfam" id="PF00324">
    <property type="entry name" value="AA_permease"/>
    <property type="match status" value="1"/>
</dbReference>
<dbReference type="GO" id="GO:1990573">
    <property type="term" value="P:potassium ion import across plasma membrane"/>
    <property type="evidence" value="ECO:0007669"/>
    <property type="project" value="TreeGrafter"/>
</dbReference>
<evidence type="ECO:0000256" key="6">
    <source>
        <dbReference type="SAM" id="Phobius"/>
    </source>
</evidence>
<evidence type="ECO:0000259" key="8">
    <source>
        <dbReference type="Pfam" id="PF03522"/>
    </source>
</evidence>
<keyword evidence="4 6" id="KW-0472">Membrane</keyword>
<evidence type="ECO:0000256" key="4">
    <source>
        <dbReference type="ARBA" id="ARBA00023136"/>
    </source>
</evidence>
<gene>
    <name evidence="9" type="ORF">TCAL_09074</name>
</gene>
<feature type="region of interest" description="Disordered" evidence="5">
    <location>
        <begin position="830"/>
        <end position="855"/>
    </location>
</feature>
<comment type="subcellular location">
    <subcellularLocation>
        <location evidence="1">Membrane</location>
        <topology evidence="1">Multi-pass membrane protein</topology>
    </subcellularLocation>
</comment>
<keyword evidence="10" id="KW-1185">Reference proteome</keyword>
<feature type="compositionally biased region" description="Basic residues" evidence="5">
    <location>
        <begin position="842"/>
        <end position="852"/>
    </location>
</feature>
<dbReference type="Gene3D" id="1.20.1740.10">
    <property type="entry name" value="Amino acid/polyamine transporter I"/>
    <property type="match status" value="1"/>
</dbReference>
<feature type="transmembrane region" description="Helical" evidence="6">
    <location>
        <begin position="337"/>
        <end position="359"/>
    </location>
</feature>
<evidence type="ECO:0000256" key="3">
    <source>
        <dbReference type="ARBA" id="ARBA00022989"/>
    </source>
</evidence>
<keyword evidence="2 6" id="KW-0812">Transmembrane</keyword>
<dbReference type="GO" id="GO:0055064">
    <property type="term" value="P:chloride ion homeostasis"/>
    <property type="evidence" value="ECO:0007669"/>
    <property type="project" value="TreeGrafter"/>
</dbReference>
<dbReference type="PANTHER" id="PTHR11827">
    <property type="entry name" value="SOLUTE CARRIER FAMILY 12, CATION COTRANSPORTERS"/>
    <property type="match status" value="1"/>
</dbReference>
<feature type="transmembrane region" description="Helical" evidence="6">
    <location>
        <begin position="152"/>
        <end position="177"/>
    </location>
</feature>
<evidence type="ECO:0000313" key="10">
    <source>
        <dbReference type="Proteomes" id="UP000318571"/>
    </source>
</evidence>
<dbReference type="Pfam" id="PF03522">
    <property type="entry name" value="SLC12"/>
    <property type="match status" value="1"/>
</dbReference>
<protein>
    <recommendedName>
        <fullName evidence="11">SLC12A transporter C-terminal domain-containing protein</fullName>
    </recommendedName>
</protein>
<dbReference type="GO" id="GO:0055075">
    <property type="term" value="P:potassium ion homeostasis"/>
    <property type="evidence" value="ECO:0007669"/>
    <property type="project" value="TreeGrafter"/>
</dbReference>
<feature type="transmembrane region" description="Helical" evidence="6">
    <location>
        <begin position="127"/>
        <end position="146"/>
    </location>
</feature>
<comment type="caution">
    <text evidence="9">The sequence shown here is derived from an EMBL/GenBank/DDBJ whole genome shotgun (WGS) entry which is preliminary data.</text>
</comment>
<feature type="transmembrane region" description="Helical" evidence="6">
    <location>
        <begin position="545"/>
        <end position="566"/>
    </location>
</feature>
<dbReference type="STRING" id="6832.A0A553NQ56"/>
<feature type="transmembrane region" description="Helical" evidence="6">
    <location>
        <begin position="198"/>
        <end position="221"/>
    </location>
</feature>
<sequence>MTLPNQGFDNRAFDEGNSHDSTQELSGNMYYQSSNYSEGNQHTYVYDADQSFRKLTIEALPRETNYRRLTSIMAGSDFSSLRPTVDELAAGKRKAIDFSNLESGKDDDLSKKAPTGKVIKFGWIDGVLMRCLLNIWGVMLFLRLSWVVGQCGIVQGLMVISMCNLVTLLTGISMSAVSTNGIIKGGGIYYMLSRSLGAEFGGAIGIMFTLANSIAVATYIIGFVDSLLDMLKENIEGFNGFAGTIDHRLNDMRWIGAVTLTLVLILAIVGMEWVTRVEKVLLCLLIVSQIDFVIGTFFPADEEKKYGFVGYSSEVFSTNLLNTNYHDNKNPENPPGFFQVAAVFFPAVTGIVAGANLSGDLRDPGEAIPKGTLTAIGMTYVTYMLYAVLIGSVYLPEASGIESEYLAYLDHLENGTTSSFVASMNGSKAFMENGTFEDDFFYNNCTTRDCFYGSSNDQQTLSKISLTGYLVYAGCFAATISSAIASLVGAPRVLQALAKDNLYPGLSYFGKGFGANNDPRRGYIVVFFIALGCIMIGNLDIVSSLLSNFFVAGYALINFSVFHASITKSPGWRPSFKYYNKWVALFGTVLCVAVMFLMSPVTALITFGCIAVLYFFISYRKPEANWGSSRDAQQFVTSLRNLQSLNVMQQHVKNYRPMILCLSGIPAHRRPLVDFANLLTKKLSLLICADVESDSVAKARADEMSNDINHWMEDHQIKAFFSLTQSATFDDGAISTINLTGLGKLKPNVVMMGFKNNWIADKEGCESYTKVIHHCFEINLSVVLLKLKNGCDFSNKIKSEKPITVTVTQGERPHAEVDLDMLEDLAAEEDEEDVGHHSAIKEKKKQPKKKKKDMPAAVLLGSDGRPLPANLVREINMFKTEKRKGFIDVWWLYDDGGLTLLLPHILTKRAQFSECHLRVFSLATKNDALDMQSRSMANLLAKFRIDFHDVIMIPDIGKKASEETKAEFNTIVSQANITSEDLVTNLEKTNRHLRLAELLREHSMASETVIMTLPIPRKSSHSDQLWMAWLEIMSRDMPPMLFVRGNQTSVLTFYS</sequence>
<dbReference type="GO" id="GO:0006884">
    <property type="term" value="P:cell volume homeostasis"/>
    <property type="evidence" value="ECO:0007669"/>
    <property type="project" value="TreeGrafter"/>
</dbReference>
<dbReference type="OMA" id="AFVGMDW"/>
<dbReference type="InterPro" id="IPR004842">
    <property type="entry name" value="SLC12A_fam"/>
</dbReference>
<keyword evidence="3 6" id="KW-1133">Transmembrane helix</keyword>
<dbReference type="OrthoDB" id="2020542at2759"/>
<feature type="region of interest" description="Disordered" evidence="5">
    <location>
        <begin position="1"/>
        <end position="25"/>
    </location>
</feature>
<feature type="transmembrane region" description="Helical" evidence="6">
    <location>
        <begin position="371"/>
        <end position="395"/>
    </location>
</feature>
<evidence type="ECO:0000256" key="5">
    <source>
        <dbReference type="SAM" id="MobiDB-lite"/>
    </source>
</evidence>
<dbReference type="Proteomes" id="UP000318571">
    <property type="component" value="Chromosome 4"/>
</dbReference>
<feature type="transmembrane region" description="Helical" evidence="6">
    <location>
        <begin position="281"/>
        <end position="300"/>
    </location>
</feature>
<accession>A0A553NQ56</accession>
<organism evidence="9 10">
    <name type="scientific">Tigriopus californicus</name>
    <name type="common">Marine copepod</name>
    <dbReference type="NCBI Taxonomy" id="6832"/>
    <lineage>
        <taxon>Eukaryota</taxon>
        <taxon>Metazoa</taxon>
        <taxon>Ecdysozoa</taxon>
        <taxon>Arthropoda</taxon>
        <taxon>Crustacea</taxon>
        <taxon>Multicrustacea</taxon>
        <taxon>Hexanauplia</taxon>
        <taxon>Copepoda</taxon>
        <taxon>Harpacticoida</taxon>
        <taxon>Harpacticidae</taxon>
        <taxon>Tigriopus</taxon>
    </lineage>
</organism>
<feature type="transmembrane region" description="Helical" evidence="6">
    <location>
        <begin position="469"/>
        <end position="490"/>
    </location>
</feature>
<name>A0A553NQ56_TIGCA</name>